<keyword evidence="1" id="KW-1133">Transmembrane helix</keyword>
<proteinExistence type="predicted"/>
<evidence type="ECO:0000313" key="3">
    <source>
        <dbReference type="Proteomes" id="UP001354971"/>
    </source>
</evidence>
<feature type="transmembrane region" description="Helical" evidence="1">
    <location>
        <begin position="31"/>
        <end position="52"/>
    </location>
</feature>
<protein>
    <recommendedName>
        <fullName evidence="4">DUF1328 domain-containing protein</fullName>
    </recommendedName>
</protein>
<keyword evidence="1" id="KW-0472">Membrane</keyword>
<dbReference type="Proteomes" id="UP001354971">
    <property type="component" value="Unassembled WGS sequence"/>
</dbReference>
<evidence type="ECO:0008006" key="4">
    <source>
        <dbReference type="Google" id="ProtNLM"/>
    </source>
</evidence>
<keyword evidence="1" id="KW-0812">Transmembrane</keyword>
<dbReference type="EMBL" id="JAZDRP010000004">
    <property type="protein sequence ID" value="MEE2526343.1"/>
    <property type="molecule type" value="Genomic_DNA"/>
</dbReference>
<accession>A0ABU7LR05</accession>
<organism evidence="2 3">
    <name type="scientific">Hyphobacterium lacteum</name>
    <dbReference type="NCBI Taxonomy" id="3116575"/>
    <lineage>
        <taxon>Bacteria</taxon>
        <taxon>Pseudomonadati</taxon>
        <taxon>Pseudomonadota</taxon>
        <taxon>Alphaproteobacteria</taxon>
        <taxon>Maricaulales</taxon>
        <taxon>Maricaulaceae</taxon>
        <taxon>Hyphobacterium</taxon>
    </lineage>
</organism>
<sequence length="80" mass="8228">MKFAIRLIIALLFAAFAYVISSIVLGTLMGAGIVSQIIAGLIAIGFFLIALFGKPGAGRSNHFNDNNFGGPGGPGPTTFN</sequence>
<gene>
    <name evidence="2" type="ORF">V0U79_08190</name>
</gene>
<evidence type="ECO:0000256" key="1">
    <source>
        <dbReference type="SAM" id="Phobius"/>
    </source>
</evidence>
<comment type="caution">
    <text evidence="2">The sequence shown here is derived from an EMBL/GenBank/DDBJ whole genome shotgun (WGS) entry which is preliminary data.</text>
</comment>
<reference evidence="2 3" key="1">
    <citation type="submission" date="2024-01" db="EMBL/GenBank/DDBJ databases">
        <title>Hyphobacterium bacterium isolated from marine sediment.</title>
        <authorList>
            <person name="Zhao S."/>
        </authorList>
    </citation>
    <scope>NUCLEOTIDE SEQUENCE [LARGE SCALE GENOMIC DNA]</scope>
    <source>
        <strain evidence="3">HN65</strain>
    </source>
</reference>
<name>A0ABU7LR05_9PROT</name>
<keyword evidence="3" id="KW-1185">Reference proteome</keyword>
<dbReference type="RefSeq" id="WP_330199006.1">
    <property type="nucleotide sequence ID" value="NZ_JAZDRP010000004.1"/>
</dbReference>
<evidence type="ECO:0000313" key="2">
    <source>
        <dbReference type="EMBL" id="MEE2526343.1"/>
    </source>
</evidence>